<feature type="modified residue" description="4-aspartylphosphate" evidence="5 7">
    <location>
        <position position="60"/>
    </location>
</feature>
<dbReference type="GO" id="GO:0008984">
    <property type="term" value="F:protein-glutamate methylesterase activity"/>
    <property type="evidence" value="ECO:0007669"/>
    <property type="project" value="UniProtKB-UniRule"/>
</dbReference>
<dbReference type="PANTHER" id="PTHR42872:SF6">
    <property type="entry name" value="PROTEIN-GLUTAMATE METHYLESTERASE_PROTEIN-GLUTAMINE GLUTAMINASE"/>
    <property type="match status" value="1"/>
</dbReference>
<evidence type="ECO:0000256" key="1">
    <source>
        <dbReference type="ARBA" id="ARBA00022490"/>
    </source>
</evidence>
<feature type="active site" evidence="5 6">
    <location>
        <position position="292"/>
    </location>
</feature>
<evidence type="ECO:0000259" key="10">
    <source>
        <dbReference type="PROSITE" id="PS50122"/>
    </source>
</evidence>
<evidence type="ECO:0000259" key="9">
    <source>
        <dbReference type="PROSITE" id="PS50110"/>
    </source>
</evidence>
<dbReference type="PIRSF" id="PIRSF000876">
    <property type="entry name" value="RR_chemtxs_CheB"/>
    <property type="match status" value="1"/>
</dbReference>
<dbReference type="InterPro" id="IPR011006">
    <property type="entry name" value="CheY-like_superfamily"/>
</dbReference>
<organism evidence="11 12">
    <name type="scientific">Thalassococcus halodurans</name>
    <dbReference type="NCBI Taxonomy" id="373675"/>
    <lineage>
        <taxon>Bacteria</taxon>
        <taxon>Pseudomonadati</taxon>
        <taxon>Pseudomonadota</taxon>
        <taxon>Alphaproteobacteria</taxon>
        <taxon>Rhodobacterales</taxon>
        <taxon>Roseobacteraceae</taxon>
        <taxon>Thalassococcus</taxon>
    </lineage>
</organism>
<dbReference type="Gene3D" id="3.40.50.180">
    <property type="entry name" value="Methylesterase CheB, C-terminal domain"/>
    <property type="match status" value="1"/>
</dbReference>
<feature type="domain" description="CheB-type methylesterase" evidence="10">
    <location>
        <begin position="151"/>
        <end position="350"/>
    </location>
</feature>
<keyword evidence="12" id="KW-1185">Reference proteome</keyword>
<dbReference type="GO" id="GO:0050568">
    <property type="term" value="F:protein-glutamine glutaminase activity"/>
    <property type="evidence" value="ECO:0007669"/>
    <property type="project" value="UniProtKB-UniRule"/>
</dbReference>
<dbReference type="Pfam" id="PF01339">
    <property type="entry name" value="CheB_methylest"/>
    <property type="match status" value="1"/>
</dbReference>
<dbReference type="SUPFAM" id="SSF52172">
    <property type="entry name" value="CheY-like"/>
    <property type="match status" value="1"/>
</dbReference>
<dbReference type="NCBIfam" id="NF001965">
    <property type="entry name" value="PRK00742.1"/>
    <property type="match status" value="1"/>
</dbReference>
<dbReference type="SMART" id="SM00448">
    <property type="entry name" value="REC"/>
    <property type="match status" value="1"/>
</dbReference>
<dbReference type="Pfam" id="PF00072">
    <property type="entry name" value="Response_reg"/>
    <property type="match status" value="1"/>
</dbReference>
<dbReference type="CDD" id="cd17541">
    <property type="entry name" value="REC_CheB-like"/>
    <property type="match status" value="1"/>
</dbReference>
<dbReference type="HAMAP" id="MF_00099">
    <property type="entry name" value="CheB_chemtxs"/>
    <property type="match status" value="1"/>
</dbReference>
<dbReference type="InterPro" id="IPR008248">
    <property type="entry name" value="CheB-like"/>
</dbReference>
<evidence type="ECO:0000256" key="2">
    <source>
        <dbReference type="ARBA" id="ARBA00022500"/>
    </source>
</evidence>
<dbReference type="Gene3D" id="3.40.50.2300">
    <property type="match status" value="1"/>
</dbReference>
<comment type="catalytic activity">
    <reaction evidence="5">
        <text>L-glutaminyl-[protein] + H2O = L-glutamyl-[protein] + NH4(+)</text>
        <dbReference type="Rhea" id="RHEA:16441"/>
        <dbReference type="Rhea" id="RHEA-COMP:10207"/>
        <dbReference type="Rhea" id="RHEA-COMP:10208"/>
        <dbReference type="ChEBI" id="CHEBI:15377"/>
        <dbReference type="ChEBI" id="CHEBI:28938"/>
        <dbReference type="ChEBI" id="CHEBI:29973"/>
        <dbReference type="ChEBI" id="CHEBI:30011"/>
        <dbReference type="EC" id="3.5.1.44"/>
    </reaction>
</comment>
<comment type="subcellular location">
    <subcellularLocation>
        <location evidence="5">Cytoplasm</location>
    </subcellularLocation>
</comment>
<comment type="PTM">
    <text evidence="5">Phosphorylated by CheA. Phosphorylation of the N-terminal regulatory domain activates the methylesterase activity.</text>
</comment>
<keyword evidence="2 5" id="KW-0145">Chemotaxis</keyword>
<dbReference type="PROSITE" id="PS50110">
    <property type="entry name" value="RESPONSE_REGULATORY"/>
    <property type="match status" value="1"/>
</dbReference>
<dbReference type="PANTHER" id="PTHR42872">
    <property type="entry name" value="PROTEIN-GLUTAMATE METHYLESTERASE/PROTEIN-GLUTAMINE GLUTAMINASE"/>
    <property type="match status" value="1"/>
</dbReference>
<dbReference type="AlphaFoldDB" id="A0A1H5S383"/>
<proteinExistence type="inferred from homology"/>
<evidence type="ECO:0000313" key="12">
    <source>
        <dbReference type="Proteomes" id="UP000236752"/>
    </source>
</evidence>
<comment type="domain">
    <text evidence="5">Contains a C-terminal catalytic domain, and an N-terminal region which modulates catalytic activity.</text>
</comment>
<keyword evidence="3 5" id="KW-0378">Hydrolase</keyword>
<dbReference type="InterPro" id="IPR000673">
    <property type="entry name" value="Sig_transdc_resp-reg_Me-estase"/>
</dbReference>
<dbReference type="RefSeq" id="WP_103908490.1">
    <property type="nucleotide sequence ID" value="NZ_FNUZ01000001.1"/>
</dbReference>
<dbReference type="OrthoDB" id="9793421at2"/>
<name>A0A1H5S383_9RHOB</name>
<feature type="active site" evidence="5 6">
    <location>
        <position position="169"/>
    </location>
</feature>
<feature type="active site" evidence="5 6">
    <location>
        <position position="195"/>
    </location>
</feature>
<dbReference type="InterPro" id="IPR035909">
    <property type="entry name" value="CheB_C"/>
</dbReference>
<reference evidence="11 12" key="1">
    <citation type="submission" date="2016-10" db="EMBL/GenBank/DDBJ databases">
        <authorList>
            <person name="de Groot N.N."/>
        </authorList>
    </citation>
    <scope>NUCLEOTIDE SEQUENCE [LARGE SCALE GENOMIC DNA]</scope>
    <source>
        <strain evidence="11 12">DSM 26915</strain>
    </source>
</reference>
<dbReference type="EMBL" id="FNUZ01000001">
    <property type="protein sequence ID" value="SEF44231.1"/>
    <property type="molecule type" value="Genomic_DNA"/>
</dbReference>
<dbReference type="EC" id="3.5.1.44" evidence="5"/>
<evidence type="ECO:0000256" key="7">
    <source>
        <dbReference type="PROSITE-ProRule" id="PRU00169"/>
    </source>
</evidence>
<evidence type="ECO:0000256" key="8">
    <source>
        <dbReference type="SAM" id="MobiDB-lite"/>
    </source>
</evidence>
<comment type="similarity">
    <text evidence="5">Belongs to the CheB family.</text>
</comment>
<sequence length="366" mass="38601">MTLRRKRIKVLVVDDSSMFRQLLTNVLSTDEDIEVVGAAAGAAEARAMMSLHRPDVITLDLEMPGENGLDLLKDYMAKTPVGTLVISAHTQRGASMTIKALEAGAVDVIDKSLLSLGDRSETGNVCSVVRRVRAASMARVSKSGATVAASPAPMFKGVADDWVVAIGSSTGGVQALTVLLPVFPEDCPATVIVQHMPEGFTAAFAKRLNTLCKCEVKEAEDGDQLRSGLVLIAPGGDRHMSVEKKHSGLYVRLTEGEHVCFSRPSVDVLFKSLAETCGNSLSAAILTGMGRDGAEGLLNIRRAGGRTFTQDEPTSEVYGMPARAWENGASEAQVPLSNISKTLLGSVGTKPAPHSTRTGGIALSQS</sequence>
<dbReference type="CDD" id="cd16432">
    <property type="entry name" value="CheB_Rec"/>
    <property type="match status" value="1"/>
</dbReference>
<dbReference type="SUPFAM" id="SSF52738">
    <property type="entry name" value="Methylesterase CheB, C-terminal domain"/>
    <property type="match status" value="1"/>
</dbReference>
<dbReference type="GO" id="GO:0000156">
    <property type="term" value="F:phosphorelay response regulator activity"/>
    <property type="evidence" value="ECO:0007669"/>
    <property type="project" value="InterPro"/>
</dbReference>
<dbReference type="GO" id="GO:0005737">
    <property type="term" value="C:cytoplasm"/>
    <property type="evidence" value="ECO:0007669"/>
    <property type="project" value="UniProtKB-SubCell"/>
</dbReference>
<dbReference type="PROSITE" id="PS50122">
    <property type="entry name" value="CHEB"/>
    <property type="match status" value="1"/>
</dbReference>
<evidence type="ECO:0000256" key="5">
    <source>
        <dbReference type="HAMAP-Rule" id="MF_00099"/>
    </source>
</evidence>
<feature type="region of interest" description="Disordered" evidence="8">
    <location>
        <begin position="345"/>
        <end position="366"/>
    </location>
</feature>
<comment type="catalytic activity">
    <reaction evidence="4 5">
        <text>[protein]-L-glutamate 5-O-methyl ester + H2O = L-glutamyl-[protein] + methanol + H(+)</text>
        <dbReference type="Rhea" id="RHEA:23236"/>
        <dbReference type="Rhea" id="RHEA-COMP:10208"/>
        <dbReference type="Rhea" id="RHEA-COMP:10311"/>
        <dbReference type="ChEBI" id="CHEBI:15377"/>
        <dbReference type="ChEBI" id="CHEBI:15378"/>
        <dbReference type="ChEBI" id="CHEBI:17790"/>
        <dbReference type="ChEBI" id="CHEBI:29973"/>
        <dbReference type="ChEBI" id="CHEBI:82795"/>
        <dbReference type="EC" id="3.1.1.61"/>
    </reaction>
</comment>
<gene>
    <name evidence="5" type="primary">cheB</name>
    <name evidence="11" type="ORF">SAMN04488045_0063</name>
</gene>
<evidence type="ECO:0000256" key="4">
    <source>
        <dbReference type="ARBA" id="ARBA00048267"/>
    </source>
</evidence>
<keyword evidence="1 5" id="KW-0963">Cytoplasm</keyword>
<dbReference type="EC" id="3.1.1.61" evidence="5"/>
<keyword evidence="5 7" id="KW-0597">Phosphoprotein</keyword>
<accession>A0A1H5S383</accession>
<evidence type="ECO:0000313" key="11">
    <source>
        <dbReference type="EMBL" id="SEF44231.1"/>
    </source>
</evidence>
<evidence type="ECO:0000256" key="6">
    <source>
        <dbReference type="PROSITE-ProRule" id="PRU00050"/>
    </source>
</evidence>
<dbReference type="Proteomes" id="UP000236752">
    <property type="component" value="Unassembled WGS sequence"/>
</dbReference>
<feature type="domain" description="Response regulatory" evidence="9">
    <location>
        <begin position="9"/>
        <end position="126"/>
    </location>
</feature>
<protein>
    <recommendedName>
        <fullName evidence="5">Protein-glutamate methylesterase/protein-glutamine glutaminase</fullName>
        <ecNumber evidence="5">3.1.1.61</ecNumber>
        <ecNumber evidence="5">3.5.1.44</ecNumber>
    </recommendedName>
</protein>
<dbReference type="InterPro" id="IPR001789">
    <property type="entry name" value="Sig_transdc_resp-reg_receiver"/>
</dbReference>
<feature type="compositionally biased region" description="Polar residues" evidence="8">
    <location>
        <begin position="355"/>
        <end position="366"/>
    </location>
</feature>
<dbReference type="GO" id="GO:0006935">
    <property type="term" value="P:chemotaxis"/>
    <property type="evidence" value="ECO:0007669"/>
    <property type="project" value="UniProtKB-UniRule"/>
</dbReference>
<evidence type="ECO:0000256" key="3">
    <source>
        <dbReference type="ARBA" id="ARBA00022801"/>
    </source>
</evidence>
<comment type="function">
    <text evidence="5">Involved in chemotaxis. Part of a chemotaxis signal transduction system that modulates chemotaxis in response to various stimuli. Catalyzes the demethylation of specific methylglutamate residues introduced into the chemoreceptors (methyl-accepting chemotaxis proteins or MCP) by CheR. Also mediates the irreversible deamidation of specific glutamine residues to glutamic acid.</text>
</comment>